<keyword evidence="3" id="KW-1185">Reference proteome</keyword>
<dbReference type="Proteomes" id="UP000032568">
    <property type="component" value="Chromosome"/>
</dbReference>
<proteinExistence type="predicted"/>
<reference evidence="2 3" key="2">
    <citation type="journal article" date="2022" name="Mar. Drugs">
        <title>Bioassay-Guided Fractionation Leads to the Detection of Cholic Acid Generated by the Rare Thalassomonas sp.</title>
        <authorList>
            <person name="Pheiffer F."/>
            <person name="Schneider Y.K."/>
            <person name="Hansen E.H."/>
            <person name="Andersen J.H."/>
            <person name="Isaksson J."/>
            <person name="Busche T."/>
            <person name="R C."/>
            <person name="Kalinowski J."/>
            <person name="Zyl L.V."/>
            <person name="Trindade M."/>
        </authorList>
    </citation>
    <scope>NUCLEOTIDE SEQUENCE [LARGE SCALE GENOMIC DNA]</scope>
    <source>
        <strain evidence="2 3">A5K-106</strain>
    </source>
</reference>
<keyword evidence="1" id="KW-0732">Signal</keyword>
<protein>
    <submittedName>
        <fullName evidence="2">DUF3103 family protein</fullName>
    </submittedName>
</protein>
<sequence length="389" mass="42978">MKKLPTSLMLLLSMTAFAGQASTITPAEAKPVSSQVKIKANLTTSKRLMAQDISRQYSKISSLLHSEITQYNLKVNVDNLLNANVMDTKQLQQADLSIKSAKGLESVTESLVELRLAHESMLAAWQAGESPLFAFAPEGNDSQWDYIEAYDVDGNIQLLDAYEMPERPVFVVGVDGQRSLKEGLQVMRSVFAGEGQVSKAALRSVSANASIMADDDSLSTTVIKKIRLNDDQEPWISGDAEIYGIVNGVDPSRDEPYLDIVDMPYLDNDGTTYSPNQIAIYWDRYRWSAADMILMEHDDGTNYKELATALLEAATAIMRLIPDPAVQGYAIIPQITNGIISAMPDAWFTNDDDYVDVYYTLFEGRTYNDHMGAGGNAKTSFEPLEIPSR</sequence>
<dbReference type="RefSeq" id="WP_044832964.1">
    <property type="nucleotide sequence ID" value="NZ_CP059735.1"/>
</dbReference>
<gene>
    <name evidence="2" type="ORF">SG35_021995</name>
</gene>
<accession>A0AAE9YMW9</accession>
<dbReference type="KEGG" id="tact:SG35_021995"/>
<feature type="signal peptide" evidence="1">
    <location>
        <begin position="1"/>
        <end position="18"/>
    </location>
</feature>
<evidence type="ECO:0000256" key="1">
    <source>
        <dbReference type="SAM" id="SignalP"/>
    </source>
</evidence>
<dbReference type="InterPro" id="IPR021452">
    <property type="entry name" value="DUF3103"/>
</dbReference>
<dbReference type="EMBL" id="CP059735">
    <property type="protein sequence ID" value="WDD97935.1"/>
    <property type="molecule type" value="Genomic_DNA"/>
</dbReference>
<organism evidence="2 3">
    <name type="scientific">Thalassomonas actiniarum</name>
    <dbReference type="NCBI Taxonomy" id="485447"/>
    <lineage>
        <taxon>Bacteria</taxon>
        <taxon>Pseudomonadati</taxon>
        <taxon>Pseudomonadota</taxon>
        <taxon>Gammaproteobacteria</taxon>
        <taxon>Alteromonadales</taxon>
        <taxon>Colwelliaceae</taxon>
        <taxon>Thalassomonas</taxon>
    </lineage>
</organism>
<evidence type="ECO:0000313" key="2">
    <source>
        <dbReference type="EMBL" id="WDD97935.1"/>
    </source>
</evidence>
<evidence type="ECO:0000313" key="3">
    <source>
        <dbReference type="Proteomes" id="UP000032568"/>
    </source>
</evidence>
<dbReference type="AlphaFoldDB" id="A0AAE9YMW9"/>
<dbReference type="Pfam" id="PF11301">
    <property type="entry name" value="DUF3103"/>
    <property type="match status" value="1"/>
</dbReference>
<name>A0AAE9YMW9_9GAMM</name>
<feature type="chain" id="PRO_5042101476" evidence="1">
    <location>
        <begin position="19"/>
        <end position="389"/>
    </location>
</feature>
<reference evidence="2 3" key="1">
    <citation type="journal article" date="2015" name="Genome Announc.">
        <title>Draft Genome Sequences of Marine Isolates of Thalassomonas viridans and Thalassomonas actiniarum.</title>
        <authorList>
            <person name="Olonade I."/>
            <person name="van Zyl L.J."/>
            <person name="Trindade M."/>
        </authorList>
    </citation>
    <scope>NUCLEOTIDE SEQUENCE [LARGE SCALE GENOMIC DNA]</scope>
    <source>
        <strain evidence="2 3">A5K-106</strain>
    </source>
</reference>